<dbReference type="GO" id="GO:0160148">
    <property type="term" value="F:tRNA pseudouridine(55) synthase activity"/>
    <property type="evidence" value="ECO:0007669"/>
    <property type="project" value="UniProtKB-EC"/>
</dbReference>
<comment type="similarity">
    <text evidence="2 5">Belongs to the pseudouridine synthase TruB family. Type 1 subfamily.</text>
</comment>
<evidence type="ECO:0000259" key="6">
    <source>
        <dbReference type="Pfam" id="PF01509"/>
    </source>
</evidence>
<evidence type="ECO:0000256" key="5">
    <source>
        <dbReference type="HAMAP-Rule" id="MF_01080"/>
    </source>
</evidence>
<dbReference type="InterPro" id="IPR002501">
    <property type="entry name" value="PsdUridine_synth_N"/>
</dbReference>
<dbReference type="CDD" id="cd02573">
    <property type="entry name" value="PseudoU_synth_EcTruB"/>
    <property type="match status" value="1"/>
</dbReference>
<evidence type="ECO:0000313" key="9">
    <source>
        <dbReference type="Proteomes" id="UP001595379"/>
    </source>
</evidence>
<dbReference type="InterPro" id="IPR020103">
    <property type="entry name" value="PsdUridine_synth_cat_dom_sf"/>
</dbReference>
<name>A0ABV6ZXI1_9PROT</name>
<evidence type="ECO:0000256" key="1">
    <source>
        <dbReference type="ARBA" id="ARBA00000385"/>
    </source>
</evidence>
<comment type="function">
    <text evidence="5">Responsible for synthesis of pseudouridine from uracil-55 in the psi GC loop of transfer RNAs.</text>
</comment>
<sequence>MGRRKKGQDVDGWIILDKPADMTSTQAVTAVRRLFDAKKAGHAGTLDPLATGLLPVALGEATKTVPFAQEGEKTYRFTVKWGESTDTLDAEGEVTAESGVRPSRTEIEAVLDRFVGEIDQIPPAYSAIKVDGERAYDLARAGETVELDARPVTIHELKLLDAPTADLAVFEMRSGKGAYVRSMVRDIAAAVGAEGHVAALRRIRVGGFAIDAAVSLDELTEMAHKGRALEALFPVETALDDIPALAVTEDEVFNLKQGRPIVLLPRQAQELRAQRRPREIAGKDASKLAVAMWGETAAAIGEARAGKFQPVRVFNLTPKRA</sequence>
<comment type="catalytic activity">
    <reaction evidence="1 5">
        <text>uridine(55) in tRNA = pseudouridine(55) in tRNA</text>
        <dbReference type="Rhea" id="RHEA:42532"/>
        <dbReference type="Rhea" id="RHEA-COMP:10101"/>
        <dbReference type="Rhea" id="RHEA-COMP:10102"/>
        <dbReference type="ChEBI" id="CHEBI:65314"/>
        <dbReference type="ChEBI" id="CHEBI:65315"/>
        <dbReference type="EC" id="5.4.99.25"/>
    </reaction>
</comment>
<keyword evidence="9" id="KW-1185">Reference proteome</keyword>
<evidence type="ECO:0000259" key="7">
    <source>
        <dbReference type="Pfam" id="PF16198"/>
    </source>
</evidence>
<dbReference type="Pfam" id="PF16198">
    <property type="entry name" value="TruB_C_2"/>
    <property type="match status" value="1"/>
</dbReference>
<reference evidence="9" key="1">
    <citation type="journal article" date="2019" name="Int. J. Syst. Evol. Microbiol.">
        <title>The Global Catalogue of Microorganisms (GCM) 10K type strain sequencing project: providing services to taxonomists for standard genome sequencing and annotation.</title>
        <authorList>
            <consortium name="The Broad Institute Genomics Platform"/>
            <consortium name="The Broad Institute Genome Sequencing Center for Infectious Disease"/>
            <person name="Wu L."/>
            <person name="Ma J."/>
        </authorList>
    </citation>
    <scope>NUCLEOTIDE SEQUENCE [LARGE SCALE GENOMIC DNA]</scope>
    <source>
        <strain evidence="9">KCTC 52487</strain>
    </source>
</reference>
<accession>A0ABV6ZXI1</accession>
<evidence type="ECO:0000256" key="4">
    <source>
        <dbReference type="ARBA" id="ARBA00023235"/>
    </source>
</evidence>
<dbReference type="InterPro" id="IPR014780">
    <property type="entry name" value="tRNA_psdUridine_synth_TruB"/>
</dbReference>
<gene>
    <name evidence="5 8" type="primary">truB</name>
    <name evidence="8" type="ORF">ACFOOR_08220</name>
</gene>
<comment type="caution">
    <text evidence="8">The sequence shown here is derived from an EMBL/GenBank/DDBJ whole genome shotgun (WGS) entry which is preliminary data.</text>
</comment>
<dbReference type="HAMAP" id="MF_01080">
    <property type="entry name" value="TruB_bact"/>
    <property type="match status" value="1"/>
</dbReference>
<evidence type="ECO:0000256" key="2">
    <source>
        <dbReference type="ARBA" id="ARBA00005642"/>
    </source>
</evidence>
<dbReference type="PANTHER" id="PTHR13767">
    <property type="entry name" value="TRNA-PSEUDOURIDINE SYNTHASE"/>
    <property type="match status" value="1"/>
</dbReference>
<keyword evidence="4 5" id="KW-0413">Isomerase</keyword>
<evidence type="ECO:0000313" key="8">
    <source>
        <dbReference type="EMBL" id="MFC2926089.1"/>
    </source>
</evidence>
<feature type="domain" description="tRNA pseudouridylate synthase B C-terminal" evidence="7">
    <location>
        <begin position="181"/>
        <end position="239"/>
    </location>
</feature>
<dbReference type="Proteomes" id="UP001595379">
    <property type="component" value="Unassembled WGS sequence"/>
</dbReference>
<dbReference type="NCBIfam" id="TIGR00431">
    <property type="entry name" value="TruB"/>
    <property type="match status" value="1"/>
</dbReference>
<dbReference type="PANTHER" id="PTHR13767:SF2">
    <property type="entry name" value="PSEUDOURIDYLATE SYNTHASE TRUB1"/>
    <property type="match status" value="1"/>
</dbReference>
<feature type="domain" description="Pseudouridine synthase II N-terminal" evidence="6">
    <location>
        <begin position="32"/>
        <end position="180"/>
    </location>
</feature>
<dbReference type="EC" id="5.4.99.25" evidence="5"/>
<evidence type="ECO:0000256" key="3">
    <source>
        <dbReference type="ARBA" id="ARBA00022694"/>
    </source>
</evidence>
<dbReference type="Gene3D" id="3.30.2350.10">
    <property type="entry name" value="Pseudouridine synthase"/>
    <property type="match status" value="1"/>
</dbReference>
<dbReference type="Pfam" id="PF01509">
    <property type="entry name" value="TruB_N"/>
    <property type="match status" value="1"/>
</dbReference>
<dbReference type="EMBL" id="JBHRSV010000016">
    <property type="protein sequence ID" value="MFC2926089.1"/>
    <property type="molecule type" value="Genomic_DNA"/>
</dbReference>
<organism evidence="8 9">
    <name type="scientific">Hyphobacterium vulgare</name>
    <dbReference type="NCBI Taxonomy" id="1736751"/>
    <lineage>
        <taxon>Bacteria</taxon>
        <taxon>Pseudomonadati</taxon>
        <taxon>Pseudomonadota</taxon>
        <taxon>Alphaproteobacteria</taxon>
        <taxon>Maricaulales</taxon>
        <taxon>Maricaulaceae</taxon>
        <taxon>Hyphobacterium</taxon>
    </lineage>
</organism>
<proteinExistence type="inferred from homology"/>
<dbReference type="SUPFAM" id="SSF55120">
    <property type="entry name" value="Pseudouridine synthase"/>
    <property type="match status" value="1"/>
</dbReference>
<protein>
    <recommendedName>
        <fullName evidence="5">tRNA pseudouridine synthase B</fullName>
        <ecNumber evidence="5">5.4.99.25</ecNumber>
    </recommendedName>
    <alternativeName>
        <fullName evidence="5">tRNA pseudouridine(55) synthase</fullName>
        <shortName evidence="5">Psi55 synthase</shortName>
    </alternativeName>
    <alternativeName>
        <fullName evidence="5">tRNA pseudouridylate synthase</fullName>
    </alternativeName>
    <alternativeName>
        <fullName evidence="5">tRNA-uridine isomerase</fullName>
    </alternativeName>
</protein>
<dbReference type="RefSeq" id="WP_343164409.1">
    <property type="nucleotide sequence ID" value="NZ_JBHRSV010000016.1"/>
</dbReference>
<dbReference type="InterPro" id="IPR032819">
    <property type="entry name" value="TruB_C"/>
</dbReference>
<feature type="active site" description="Nucleophile" evidence="5">
    <location>
        <position position="47"/>
    </location>
</feature>
<keyword evidence="3 5" id="KW-0819">tRNA processing</keyword>